<dbReference type="AlphaFoldDB" id="A0A3S2USW3"/>
<evidence type="ECO:0000313" key="2">
    <source>
        <dbReference type="Proteomes" id="UP000282837"/>
    </source>
</evidence>
<dbReference type="InterPro" id="IPR011044">
    <property type="entry name" value="Quino_amine_DH_bsu"/>
</dbReference>
<evidence type="ECO:0000313" key="1">
    <source>
        <dbReference type="EMBL" id="RVU05438.1"/>
    </source>
</evidence>
<dbReference type="RefSeq" id="WP_127708598.1">
    <property type="nucleotide sequence ID" value="NZ_SACO01000005.1"/>
</dbReference>
<dbReference type="SUPFAM" id="SSF50969">
    <property type="entry name" value="YVTN repeat-like/Quinoprotein amine dehydrogenase"/>
    <property type="match status" value="1"/>
</dbReference>
<keyword evidence="1" id="KW-0808">Transferase</keyword>
<name>A0A3S2USW3_9SPHN</name>
<dbReference type="PANTHER" id="PTHR31270">
    <property type="entry name" value="GLUTAMINYL-PEPTIDE CYCLOTRANSFERASE"/>
    <property type="match status" value="1"/>
</dbReference>
<dbReference type="InterPro" id="IPR015943">
    <property type="entry name" value="WD40/YVTN_repeat-like_dom_sf"/>
</dbReference>
<organism evidence="1 2">
    <name type="scientific">Novosphingobium umbonatum</name>
    <dbReference type="NCBI Taxonomy" id="1908524"/>
    <lineage>
        <taxon>Bacteria</taxon>
        <taxon>Pseudomonadati</taxon>
        <taxon>Pseudomonadota</taxon>
        <taxon>Alphaproteobacteria</taxon>
        <taxon>Sphingomonadales</taxon>
        <taxon>Sphingomonadaceae</taxon>
        <taxon>Novosphingobium</taxon>
    </lineage>
</organism>
<dbReference type="Gene3D" id="2.130.10.10">
    <property type="entry name" value="YVTN repeat-like/Quinoprotein amine dehydrogenase"/>
    <property type="match status" value="1"/>
</dbReference>
<protein>
    <submittedName>
        <fullName evidence="1">Glutaminyl-peptide cyclotransferase</fullName>
    </submittedName>
</protein>
<dbReference type="GO" id="GO:0016603">
    <property type="term" value="F:glutaminyl-peptide cyclotransferase activity"/>
    <property type="evidence" value="ECO:0007669"/>
    <property type="project" value="InterPro"/>
</dbReference>
<comment type="caution">
    <text evidence="1">The sequence shown here is derived from an EMBL/GenBank/DDBJ whole genome shotgun (WGS) entry which is preliminary data.</text>
</comment>
<dbReference type="PANTHER" id="PTHR31270:SF1">
    <property type="entry name" value="GLUTAMINYL-PEPTIDE CYCLOTRANSFERASE"/>
    <property type="match status" value="1"/>
</dbReference>
<dbReference type="InterPro" id="IPR007788">
    <property type="entry name" value="QCT"/>
</dbReference>
<dbReference type="Proteomes" id="UP000282837">
    <property type="component" value="Unassembled WGS sequence"/>
</dbReference>
<proteinExistence type="predicted"/>
<gene>
    <name evidence="1" type="ORF">EOE18_09055</name>
</gene>
<reference evidence="1 2" key="1">
    <citation type="submission" date="2019-01" db="EMBL/GenBank/DDBJ databases">
        <authorList>
            <person name="Chen W.-M."/>
        </authorList>
    </citation>
    <scope>NUCLEOTIDE SEQUENCE [LARGE SCALE GENOMIC DNA]</scope>
    <source>
        <strain evidence="1 2">FSY-9</strain>
    </source>
</reference>
<dbReference type="EMBL" id="SACO01000005">
    <property type="protein sequence ID" value="RVU05438.1"/>
    <property type="molecule type" value="Genomic_DNA"/>
</dbReference>
<sequence>MRSIALGLGVGLALLGAGITYAQSGRGILGKSGAAEPPVAAAQIVRRLPHDRRAYTEGLFIDHGQLFESTGMEGRSSLRRVDMASGKVLAQVNLPRPLFGEGIAPWHGQILMLTWRDGIGFRFSAKDFAPQGRFTYLGEGWGMAATPSGLVMSDGSDTLRFIDPATFRVTRTLTVTAGGIGVPMLNELEWVEGEILANVWMSERMARIDPETGRVKGWIDLSALHRETGAYGQDQVPNGIAYDAATRKLYVTGKEWPSLFEIKLPR</sequence>
<keyword evidence="2" id="KW-1185">Reference proteome</keyword>
<dbReference type="Pfam" id="PF05096">
    <property type="entry name" value="Glu_cyclase_2"/>
    <property type="match status" value="1"/>
</dbReference>
<accession>A0A3S2USW3</accession>
<dbReference type="OrthoDB" id="9783700at2"/>